<dbReference type="SUPFAM" id="SSF90123">
    <property type="entry name" value="ABC transporter transmembrane region"/>
    <property type="match status" value="1"/>
</dbReference>
<dbReference type="InterPro" id="IPR027417">
    <property type="entry name" value="P-loop_NTPase"/>
</dbReference>
<protein>
    <submittedName>
        <fullName evidence="10">ATP-binding cassette domain-containing protein</fullName>
    </submittedName>
</protein>
<dbReference type="AlphaFoldDB" id="A0A4Z0LYW3"/>
<dbReference type="SMART" id="SM00382">
    <property type="entry name" value="AAA"/>
    <property type="match status" value="1"/>
</dbReference>
<dbReference type="Gene3D" id="3.40.50.300">
    <property type="entry name" value="P-loop containing nucleotide triphosphate hydrolases"/>
    <property type="match status" value="1"/>
</dbReference>
<accession>A0A4Z0LYW3</accession>
<dbReference type="GO" id="GO:0090374">
    <property type="term" value="P:oligopeptide export from mitochondrion"/>
    <property type="evidence" value="ECO:0007669"/>
    <property type="project" value="TreeGrafter"/>
</dbReference>
<feature type="transmembrane region" description="Helical" evidence="7">
    <location>
        <begin position="145"/>
        <end position="162"/>
    </location>
</feature>
<feature type="transmembrane region" description="Helical" evidence="7">
    <location>
        <begin position="281"/>
        <end position="301"/>
    </location>
</feature>
<evidence type="ECO:0000259" key="9">
    <source>
        <dbReference type="PROSITE" id="PS50929"/>
    </source>
</evidence>
<evidence type="ECO:0000256" key="3">
    <source>
        <dbReference type="ARBA" id="ARBA00022741"/>
    </source>
</evidence>
<dbReference type="InterPro" id="IPR039421">
    <property type="entry name" value="Type_1_exporter"/>
</dbReference>
<feature type="domain" description="ABC transmembrane type-1" evidence="9">
    <location>
        <begin position="28"/>
        <end position="310"/>
    </location>
</feature>
<dbReference type="EMBL" id="SRLE01000009">
    <property type="protein sequence ID" value="TGD72542.1"/>
    <property type="molecule type" value="Genomic_DNA"/>
</dbReference>
<dbReference type="OrthoDB" id="9806127at2"/>
<dbReference type="InterPro" id="IPR003439">
    <property type="entry name" value="ABC_transporter-like_ATP-bd"/>
</dbReference>
<dbReference type="InterPro" id="IPR011527">
    <property type="entry name" value="ABC1_TM_dom"/>
</dbReference>
<dbReference type="GO" id="GO:0015421">
    <property type="term" value="F:ABC-type oligopeptide transporter activity"/>
    <property type="evidence" value="ECO:0007669"/>
    <property type="project" value="TreeGrafter"/>
</dbReference>
<organism evidence="10 11">
    <name type="scientific">Mangrovimicrobium sediminis</name>
    <dbReference type="NCBI Taxonomy" id="2562682"/>
    <lineage>
        <taxon>Bacteria</taxon>
        <taxon>Pseudomonadati</taxon>
        <taxon>Pseudomonadota</taxon>
        <taxon>Gammaproteobacteria</taxon>
        <taxon>Cellvibrionales</taxon>
        <taxon>Halieaceae</taxon>
        <taxon>Mangrovimicrobium</taxon>
    </lineage>
</organism>
<keyword evidence="4 10" id="KW-0067">ATP-binding</keyword>
<reference evidence="10 11" key="1">
    <citation type="submission" date="2019-04" db="EMBL/GenBank/DDBJ databases">
        <title>Taxonomy of novel Haliea sp. from mangrove soil of West Coast of India.</title>
        <authorList>
            <person name="Verma A."/>
            <person name="Kumar P."/>
            <person name="Krishnamurthi S."/>
        </authorList>
    </citation>
    <scope>NUCLEOTIDE SEQUENCE [LARGE SCALE GENOMIC DNA]</scope>
    <source>
        <strain evidence="10 11">SAOS-164</strain>
    </source>
</reference>
<dbReference type="GO" id="GO:0016887">
    <property type="term" value="F:ATP hydrolysis activity"/>
    <property type="evidence" value="ECO:0007669"/>
    <property type="project" value="InterPro"/>
</dbReference>
<dbReference type="PROSITE" id="PS00211">
    <property type="entry name" value="ABC_TRANSPORTER_1"/>
    <property type="match status" value="1"/>
</dbReference>
<evidence type="ECO:0000256" key="4">
    <source>
        <dbReference type="ARBA" id="ARBA00022840"/>
    </source>
</evidence>
<evidence type="ECO:0000313" key="11">
    <source>
        <dbReference type="Proteomes" id="UP000298050"/>
    </source>
</evidence>
<dbReference type="NCBIfam" id="TIGR02204">
    <property type="entry name" value="MsbA_rel"/>
    <property type="match status" value="1"/>
</dbReference>
<dbReference type="SUPFAM" id="SSF52540">
    <property type="entry name" value="P-loop containing nucleoside triphosphate hydrolases"/>
    <property type="match status" value="1"/>
</dbReference>
<dbReference type="PANTHER" id="PTHR43394">
    <property type="entry name" value="ATP-DEPENDENT PERMEASE MDL1, MITOCHONDRIAL"/>
    <property type="match status" value="1"/>
</dbReference>
<dbReference type="InterPro" id="IPR017871">
    <property type="entry name" value="ABC_transporter-like_CS"/>
</dbReference>
<dbReference type="Pfam" id="PF00664">
    <property type="entry name" value="ABC_membrane"/>
    <property type="match status" value="1"/>
</dbReference>
<evidence type="ECO:0000256" key="5">
    <source>
        <dbReference type="ARBA" id="ARBA00022989"/>
    </source>
</evidence>
<evidence type="ECO:0000313" key="10">
    <source>
        <dbReference type="EMBL" id="TGD72542.1"/>
    </source>
</evidence>
<gene>
    <name evidence="10" type="ORF">E4634_13520</name>
</gene>
<dbReference type="InterPro" id="IPR036640">
    <property type="entry name" value="ABC1_TM_sf"/>
</dbReference>
<keyword evidence="6 7" id="KW-0472">Membrane</keyword>
<evidence type="ECO:0000256" key="1">
    <source>
        <dbReference type="ARBA" id="ARBA00004651"/>
    </source>
</evidence>
<dbReference type="RefSeq" id="WP_135444754.1">
    <property type="nucleotide sequence ID" value="NZ_SRLE01000009.1"/>
</dbReference>
<dbReference type="FunFam" id="3.40.50.300:FF:000218">
    <property type="entry name" value="Multidrug ABC transporter ATP-binding protein"/>
    <property type="match status" value="1"/>
</dbReference>
<evidence type="ECO:0000256" key="6">
    <source>
        <dbReference type="ARBA" id="ARBA00023136"/>
    </source>
</evidence>
<feature type="domain" description="ABC transporter" evidence="8">
    <location>
        <begin position="345"/>
        <end position="581"/>
    </location>
</feature>
<dbReference type="GO" id="GO:0005524">
    <property type="term" value="F:ATP binding"/>
    <property type="evidence" value="ECO:0007669"/>
    <property type="project" value="UniProtKB-KW"/>
</dbReference>
<dbReference type="PROSITE" id="PS50929">
    <property type="entry name" value="ABC_TM1F"/>
    <property type="match status" value="1"/>
</dbReference>
<dbReference type="Gene3D" id="1.20.1560.10">
    <property type="entry name" value="ABC transporter type 1, transmembrane domain"/>
    <property type="match status" value="1"/>
</dbReference>
<dbReference type="CDD" id="cd18575">
    <property type="entry name" value="ABC_6TM_bac_exporter_ABCB8_10_like"/>
    <property type="match status" value="1"/>
</dbReference>
<dbReference type="Pfam" id="PF00005">
    <property type="entry name" value="ABC_tran"/>
    <property type="match status" value="1"/>
</dbReference>
<dbReference type="PROSITE" id="PS50893">
    <property type="entry name" value="ABC_TRANSPORTER_2"/>
    <property type="match status" value="1"/>
</dbReference>
<keyword evidence="11" id="KW-1185">Reference proteome</keyword>
<feature type="transmembrane region" description="Helical" evidence="7">
    <location>
        <begin position="69"/>
        <end position="92"/>
    </location>
</feature>
<dbReference type="Proteomes" id="UP000298050">
    <property type="component" value="Unassembled WGS sequence"/>
</dbReference>
<dbReference type="InterPro" id="IPR011918">
    <property type="entry name" value="ABC_MsbA_ATP-bd"/>
</dbReference>
<name>A0A4Z0LYW3_9GAMM</name>
<sequence>MTANGKPRKLSALTKLIPFLLPYKRQALGAGAALVFTAAITLTLGQGVKMLIDEGFVAGSTGDLNRITVLMLGLIVLMSVGTFIRFYLVSWIGERVTADLRKAVFDHIVELHPDYFETNRSGEIMSRLTTDTTLLQNIIGSTASMALRSTLTTIGGMLMLVITNLKLSLFVLGGVPLVVLPVILFGRRVRKLSRQSQDSVADVGSHAGETIQHIKTVQSYTREDTERAAFGADVERAFAIARRRIRQRALLMLTAILLAYASITLMLWVGGSDVLRGSMSAGELGAFVFYAIIVAAGVGTLSEVFGELQRAGGATERLMELLAERSHIAQPDTPVEGVDNLPATMALQDLTFNYPTRPDTPALQSVNLHIEEGRSLALVGPSGAGKSTVFELLLRFYDPQQGAVLFGGRDIREFRLHDLRSQIALVPQQPALFTGDVAYNIRYGRIDASDEEVIAAAKAAYAHEFIERLPQQYASHLGEKGVRLSGGQRQRIAIARAILNNPRLLLLDEATSALDSESEQKVQLALEQLMQGRTTVIIAHRLSTIQHADRIAVLDHGQVVATGSHEELLRSSALYQRLYSLQFREAESPGEEAPA</sequence>
<evidence type="ECO:0000259" key="8">
    <source>
        <dbReference type="PROSITE" id="PS50893"/>
    </source>
</evidence>
<feature type="transmembrane region" description="Helical" evidence="7">
    <location>
        <begin position="168"/>
        <end position="186"/>
    </location>
</feature>
<feature type="transmembrane region" description="Helical" evidence="7">
    <location>
        <begin position="249"/>
        <end position="269"/>
    </location>
</feature>
<keyword evidence="2 7" id="KW-0812">Transmembrane</keyword>
<comment type="caution">
    <text evidence="10">The sequence shown here is derived from an EMBL/GenBank/DDBJ whole genome shotgun (WGS) entry which is preliminary data.</text>
</comment>
<keyword evidence="5 7" id="KW-1133">Transmembrane helix</keyword>
<dbReference type="PANTHER" id="PTHR43394:SF1">
    <property type="entry name" value="ATP-BINDING CASSETTE SUB-FAMILY B MEMBER 10, MITOCHONDRIAL"/>
    <property type="match status" value="1"/>
</dbReference>
<evidence type="ECO:0000256" key="7">
    <source>
        <dbReference type="SAM" id="Phobius"/>
    </source>
</evidence>
<keyword evidence="3" id="KW-0547">Nucleotide-binding</keyword>
<comment type="subcellular location">
    <subcellularLocation>
        <location evidence="1">Cell membrane</location>
        <topology evidence="1">Multi-pass membrane protein</topology>
    </subcellularLocation>
</comment>
<proteinExistence type="predicted"/>
<evidence type="ECO:0000256" key="2">
    <source>
        <dbReference type="ARBA" id="ARBA00022692"/>
    </source>
</evidence>
<dbReference type="InterPro" id="IPR003593">
    <property type="entry name" value="AAA+_ATPase"/>
</dbReference>
<dbReference type="GO" id="GO:0005886">
    <property type="term" value="C:plasma membrane"/>
    <property type="evidence" value="ECO:0007669"/>
    <property type="project" value="UniProtKB-SubCell"/>
</dbReference>